<organism evidence="2 3">
    <name type="scientific">Mycolicibacterium litorale</name>
    <dbReference type="NCBI Taxonomy" id="758802"/>
    <lineage>
        <taxon>Bacteria</taxon>
        <taxon>Bacillati</taxon>
        <taxon>Actinomycetota</taxon>
        <taxon>Actinomycetes</taxon>
        <taxon>Mycobacteriales</taxon>
        <taxon>Mycobacteriaceae</taxon>
        <taxon>Mycolicibacterium</taxon>
    </lineage>
</organism>
<proteinExistence type="predicted"/>
<feature type="transmembrane region" description="Helical" evidence="1">
    <location>
        <begin position="92"/>
        <end position="121"/>
    </location>
</feature>
<protein>
    <submittedName>
        <fullName evidence="2">Uncharacterized protein</fullName>
    </submittedName>
</protein>
<keyword evidence="1" id="KW-0472">Membrane</keyword>
<dbReference type="AlphaFoldDB" id="A0A6S6NYA1"/>
<sequence length="139" mass="14974">MLMWIGGFTLVLACIAGVVLRVFRPLRPTAYSDLNPASFWWSLALMSVLVGVSTSQMGLTEATLGAAALITASLGIVGHFDMRDRFPVARKQYVPFAVVVVASIPLFLAPVLAYGVTYYWLAGGDAQDRDSDDADDVTD</sequence>
<evidence type="ECO:0000313" key="3">
    <source>
        <dbReference type="Proteomes" id="UP000515734"/>
    </source>
</evidence>
<gene>
    <name evidence="2" type="ORF">NIIDNTM18_06820</name>
</gene>
<keyword evidence="1" id="KW-1133">Transmembrane helix</keyword>
<evidence type="ECO:0000256" key="1">
    <source>
        <dbReference type="SAM" id="Phobius"/>
    </source>
</evidence>
<accession>A0A6S6NYA1</accession>
<keyword evidence="1" id="KW-0812">Transmembrane</keyword>
<evidence type="ECO:0000313" key="2">
    <source>
        <dbReference type="EMBL" id="BCI51404.1"/>
    </source>
</evidence>
<dbReference type="RefSeq" id="WP_185294371.1">
    <property type="nucleotide sequence ID" value="NZ_AP023287.1"/>
</dbReference>
<dbReference type="EMBL" id="AP023287">
    <property type="protein sequence ID" value="BCI51404.1"/>
    <property type="molecule type" value="Genomic_DNA"/>
</dbReference>
<feature type="transmembrane region" description="Helical" evidence="1">
    <location>
        <begin position="62"/>
        <end position="80"/>
    </location>
</feature>
<feature type="transmembrane region" description="Helical" evidence="1">
    <location>
        <begin position="37"/>
        <end position="55"/>
    </location>
</feature>
<reference evidence="2 3" key="1">
    <citation type="submission" date="2020-07" db="EMBL/GenBank/DDBJ databases">
        <title>Complete genome sequence of Mycolicibacterium litorale like strain isolated from cardiac implantable electronic device infection.</title>
        <authorList>
            <person name="Fukano H."/>
            <person name="Miyama H."/>
            <person name="Hoshino Y."/>
        </authorList>
    </citation>
    <scope>NUCLEOTIDE SEQUENCE [LARGE SCALE GENOMIC DNA]</scope>
    <source>
        <strain evidence="2 3">NIIDNTM18</strain>
    </source>
</reference>
<name>A0A6S6NYA1_9MYCO</name>
<dbReference type="Proteomes" id="UP000515734">
    <property type="component" value="Chromosome"/>
</dbReference>